<dbReference type="SUPFAM" id="SSF50044">
    <property type="entry name" value="SH3-domain"/>
    <property type="match status" value="3"/>
</dbReference>
<dbReference type="PROSITE" id="PS50890">
    <property type="entry name" value="PUA"/>
    <property type="match status" value="1"/>
</dbReference>
<feature type="compositionally biased region" description="Basic and acidic residues" evidence="6">
    <location>
        <begin position="661"/>
        <end position="674"/>
    </location>
</feature>
<keyword evidence="3" id="KW-0677">Repeat</keyword>
<dbReference type="GO" id="GO:0070161">
    <property type="term" value="C:anchoring junction"/>
    <property type="evidence" value="ECO:0007669"/>
    <property type="project" value="UniProtKB-SubCell"/>
</dbReference>
<feature type="compositionally biased region" description="Polar residues" evidence="6">
    <location>
        <begin position="221"/>
        <end position="241"/>
    </location>
</feature>
<evidence type="ECO:0000313" key="9">
    <source>
        <dbReference type="EMBL" id="KAK8407868.1"/>
    </source>
</evidence>
<dbReference type="PANTHER" id="PTHR14167">
    <property type="entry name" value="SH3 DOMAIN-CONTAINING"/>
    <property type="match status" value="1"/>
</dbReference>
<evidence type="ECO:0000259" key="8">
    <source>
        <dbReference type="PROSITE" id="PS50831"/>
    </source>
</evidence>
<evidence type="ECO:0000256" key="2">
    <source>
        <dbReference type="ARBA" id="ARBA00022443"/>
    </source>
</evidence>
<feature type="domain" description="SH3" evidence="7">
    <location>
        <begin position="1203"/>
        <end position="1262"/>
    </location>
</feature>
<feature type="compositionally biased region" description="Basic and acidic residues" evidence="6">
    <location>
        <begin position="1"/>
        <end position="14"/>
    </location>
</feature>
<proteinExistence type="predicted"/>
<comment type="subcellular location">
    <subcellularLocation>
        <location evidence="1">Cell junction</location>
    </subcellularLocation>
</comment>
<feature type="compositionally biased region" description="Acidic residues" evidence="6">
    <location>
        <begin position="88"/>
        <end position="100"/>
    </location>
</feature>
<evidence type="ECO:0000256" key="5">
    <source>
        <dbReference type="PROSITE-ProRule" id="PRU00192"/>
    </source>
</evidence>
<organism evidence="9 10">
    <name type="scientific">Scylla paramamosain</name>
    <name type="common">Mud crab</name>
    <dbReference type="NCBI Taxonomy" id="85552"/>
    <lineage>
        <taxon>Eukaryota</taxon>
        <taxon>Metazoa</taxon>
        <taxon>Ecdysozoa</taxon>
        <taxon>Arthropoda</taxon>
        <taxon>Crustacea</taxon>
        <taxon>Multicrustacea</taxon>
        <taxon>Malacostraca</taxon>
        <taxon>Eumalacostraca</taxon>
        <taxon>Eucarida</taxon>
        <taxon>Decapoda</taxon>
        <taxon>Pleocyemata</taxon>
        <taxon>Brachyura</taxon>
        <taxon>Eubrachyura</taxon>
        <taxon>Portunoidea</taxon>
        <taxon>Portunidae</taxon>
        <taxon>Portuninae</taxon>
        <taxon>Scylla</taxon>
    </lineage>
</organism>
<evidence type="ECO:0000256" key="4">
    <source>
        <dbReference type="ARBA" id="ARBA00022949"/>
    </source>
</evidence>
<dbReference type="PRINTS" id="PR00499">
    <property type="entry name" value="P67PHOX"/>
</dbReference>
<keyword evidence="2 5" id="KW-0728">SH3 domain</keyword>
<dbReference type="FunFam" id="2.30.30.40:FF:000001">
    <property type="entry name" value="Sorbin and SH3 domain-containing protein 1 isoform 2"/>
    <property type="match status" value="1"/>
</dbReference>
<dbReference type="PROSITE" id="PS50002">
    <property type="entry name" value="SH3"/>
    <property type="match status" value="3"/>
</dbReference>
<sequence>MFKFAEEMEKEVPKKSTRPPFRGKTNAGRRDADTYVSPRRVETKEVGTEPETSQHSILKKKRKSNTIGIQTDNARSVRTYEAASQTDTEYETETESEMEDIQQKKYDASKWTFGPVREQTLPLPSAGEPQLGHLHQQQQRLIQELQKKTVMHQQKEKAKPKVPPRNYQDKMPLKVVAELKNVLSDLEDYKPTPSRIVEQPPRWDSQLTWPHGRLANTVTNTHSLESSKNPLANTLPTQTDASHLPAMPSGSPIEPSSQLSNTSLNPVMQSPDITHKTATFPKSETNGGVDRQASCSVSTDDLATGTGEADLPGARAVGGTSDRQQAKVEAPGPPAAPARKPQTLLHLGSQNKQVKGNESVVGRSAGTITKIRANVYPSFAPVIKIPTGKPPVPRPALRRLSADAQTAEEGYQSDPGGRRPNGRHRQPPPKTKLPSQVAEDRGYVTDTEVVFKQAAEQEKTLRGTWTPIGHLSPPESSPRGLAEQALQELGLDESTLLNEIEQILGVGSLTSNSGKATDAPPAPPEKSKSPVKPSPDPGESRKPRVPERDSSRGVWSPGRTEKDDSGPSRIDAPDLPSFKDQPKVWTPRAGSASPSLGRKDYRKITYEPSSSPQRRPSQENITAPSIEESFAWKDANVDKVARSPTSTLPKVQNPTVTLLQKKRDEPHSTSDPEVRVPISLKPHEPTNLTPEGSPLETAKQNTRGGHWLRVVSGVAVVHMDCSRDNSRWAAGWQEDPRGGAVPCRVYLTLHGTDGQALKSPPNTATPRGAAVLLVEGEAAIRTYTPQTLPPSSVVCGVSLWCARAGRVAVPRCSAAGALSRPGTQCERLVHGGVGWRDRFPGKRPEYLKPDDGPKYRPDDKLYVIKREYESEEEGGEGRRFAVLGPKKVTGVGPTTKDGVPTTLKSGVKSEHQGEWYKRMFDSLHKIKDDDHIIIKYKVPRARYGGYMSEPEGYDSDIGGGTLRYATVDRRRGPQYEADPMTSSLPRNTSRYVHQPGRIEDYVPGYSSLAEKELKRNPDADVKLESQSQEPPPVSVNHRFGSQMMSMTHALKESGYESDSTLVFKKREDARRLAPDPRKTSQVYRQIQRGGDIPITGLQKPNPPKPKESPYKYESGEVNIHYRTPVRIEQKESIPEEELARRQEEHMKKVYENERRKKYLAELEDIERRRHTDNFTPLQKSPIPLNRYDDESSLGTMRGVRTPDLKQVAKALYNFSAQNKREISFNKGDVVFIRRQIDKNWYEGEHRGSVGIFPCNYVEIVPYDSIRTLTRKPTEGQARARFNFQAQTSMEMSLSKGELVVLTRRVDENWYEGRIGNRKGIFPVSYVDTLMEPGADRPLTPSSSPMPRPALPAANLLYNGASSYSSPYSTLGRPGSQNDSRPYHQSLTVNTQQEPVPYRALYNYKPQNDDELELLENDLVMVMEKCDDGWFVGTSRRTGLFGTFPGNYVEKPYYDVIHPLTITTITDIIHTTNPTQPYYNVILSPTITRTHTFAVLPVLLLLPLSLRPPTERPPWHQSSLIEGKDSDVCGGETFRRREEGRVLSCEEEDRAASPNFGRNVTAVDRRERKHRGSPKVVAVRLAARHWGGQVGGIEVRVFAAASPPQQHLLYSLHSLASTQPGRASTHPIPHSPNCKTRVDVTT</sequence>
<comment type="caution">
    <text evidence="9">The sequence shown here is derived from an EMBL/GenBank/DDBJ whole genome shotgun (WGS) entry which is preliminary data.</text>
</comment>
<dbReference type="Pfam" id="PF00018">
    <property type="entry name" value="SH3_1"/>
    <property type="match status" value="2"/>
</dbReference>
<dbReference type="PROSITE" id="PS50831">
    <property type="entry name" value="SOHO"/>
    <property type="match status" value="1"/>
</dbReference>
<feature type="domain" description="SH3" evidence="7">
    <location>
        <begin position="1392"/>
        <end position="1453"/>
    </location>
</feature>
<evidence type="ECO:0000313" key="10">
    <source>
        <dbReference type="Proteomes" id="UP001487740"/>
    </source>
</evidence>
<dbReference type="CDD" id="cd11781">
    <property type="entry name" value="SH3_Sorbs_1"/>
    <property type="match status" value="1"/>
</dbReference>
<feature type="domain" description="SH3" evidence="7">
    <location>
        <begin position="1272"/>
        <end position="1331"/>
    </location>
</feature>
<dbReference type="Gene3D" id="2.30.30.40">
    <property type="entry name" value="SH3 Domains"/>
    <property type="match status" value="3"/>
</dbReference>
<dbReference type="SMART" id="SM00326">
    <property type="entry name" value="SH3"/>
    <property type="match status" value="3"/>
</dbReference>
<evidence type="ECO:0000256" key="1">
    <source>
        <dbReference type="ARBA" id="ARBA00004282"/>
    </source>
</evidence>
<reference evidence="9 10" key="1">
    <citation type="submission" date="2023-03" db="EMBL/GenBank/DDBJ databases">
        <title>High-quality genome of Scylla paramamosain provides insights in environmental adaptation.</title>
        <authorList>
            <person name="Zhang L."/>
        </authorList>
    </citation>
    <scope>NUCLEOTIDE SEQUENCE [LARGE SCALE GENOMIC DNA]</scope>
    <source>
        <strain evidence="9">LZ_2023a</strain>
        <tissue evidence="9">Muscle</tissue>
    </source>
</reference>
<feature type="domain" description="SoHo" evidence="8">
    <location>
        <begin position="882"/>
        <end position="945"/>
    </location>
</feature>
<keyword evidence="10" id="KW-1185">Reference proteome</keyword>
<dbReference type="EMBL" id="JARAKH010000001">
    <property type="protein sequence ID" value="KAK8407868.1"/>
    <property type="molecule type" value="Genomic_DNA"/>
</dbReference>
<dbReference type="CDD" id="cd11780">
    <property type="entry name" value="SH3_Sorbs_3"/>
    <property type="match status" value="1"/>
</dbReference>
<protein>
    <recommendedName>
        <fullName evidence="11">Sorbin and SH3 domain-containing protein 1</fullName>
    </recommendedName>
</protein>
<dbReference type="PANTHER" id="PTHR14167:SF116">
    <property type="entry name" value="CAP, ISOFORM AC"/>
    <property type="match status" value="1"/>
</dbReference>
<feature type="region of interest" description="Disordered" evidence="6">
    <location>
        <begin position="1"/>
        <end position="102"/>
    </location>
</feature>
<feature type="region of interest" description="Disordered" evidence="6">
    <location>
        <begin position="221"/>
        <end position="340"/>
    </location>
</feature>
<dbReference type="Pfam" id="PF14604">
    <property type="entry name" value="SH3_9"/>
    <property type="match status" value="1"/>
</dbReference>
<feature type="region of interest" description="Disordered" evidence="6">
    <location>
        <begin position="1091"/>
        <end position="1111"/>
    </location>
</feature>
<evidence type="ECO:0000259" key="7">
    <source>
        <dbReference type="PROSITE" id="PS50002"/>
    </source>
</evidence>
<dbReference type="InterPro" id="IPR003127">
    <property type="entry name" value="SoHo_dom"/>
</dbReference>
<dbReference type="Proteomes" id="UP001487740">
    <property type="component" value="Unassembled WGS sequence"/>
</dbReference>
<gene>
    <name evidence="9" type="ORF">O3P69_002426</name>
</gene>
<feature type="compositionally biased region" description="Basic and acidic residues" evidence="6">
    <location>
        <begin position="538"/>
        <end position="551"/>
    </location>
</feature>
<evidence type="ECO:0008006" key="11">
    <source>
        <dbReference type="Google" id="ProtNLM"/>
    </source>
</evidence>
<feature type="region of interest" description="Disordered" evidence="6">
    <location>
        <begin position="458"/>
        <end position="484"/>
    </location>
</feature>
<evidence type="ECO:0000256" key="3">
    <source>
        <dbReference type="ARBA" id="ARBA00022737"/>
    </source>
</evidence>
<name>A0AAW0V7S1_SCYPA</name>
<accession>A0AAW0V7S1</accession>
<dbReference type="CDD" id="cd11782">
    <property type="entry name" value="SH3_Sorbs_2"/>
    <property type="match status" value="1"/>
</dbReference>
<dbReference type="InterPro" id="IPR036028">
    <property type="entry name" value="SH3-like_dom_sf"/>
</dbReference>
<feature type="compositionally biased region" description="Polar residues" evidence="6">
    <location>
        <begin position="65"/>
        <end position="76"/>
    </location>
</feature>
<dbReference type="InterPro" id="IPR001452">
    <property type="entry name" value="SH3_domain"/>
</dbReference>
<feature type="region of interest" description="Disordered" evidence="6">
    <location>
        <begin position="401"/>
        <end position="443"/>
    </location>
</feature>
<feature type="region of interest" description="Disordered" evidence="6">
    <location>
        <begin position="641"/>
        <end position="700"/>
    </location>
</feature>
<keyword evidence="4" id="KW-0965">Cell junction</keyword>
<feature type="region of interest" description="Disordered" evidence="6">
    <location>
        <begin position="506"/>
        <end position="625"/>
    </location>
</feature>
<evidence type="ECO:0000256" key="6">
    <source>
        <dbReference type="SAM" id="MobiDB-lite"/>
    </source>
</evidence>
<feature type="compositionally biased region" description="Basic and acidic residues" evidence="6">
    <location>
        <begin position="28"/>
        <end position="47"/>
    </location>
</feature>
<feature type="region of interest" description="Disordered" evidence="6">
    <location>
        <begin position="1617"/>
        <end position="1641"/>
    </location>
</feature>
<dbReference type="InterPro" id="IPR050384">
    <property type="entry name" value="Endophilin_SH3RF"/>
</dbReference>
<feature type="compositionally biased region" description="Polar residues" evidence="6">
    <location>
        <begin position="254"/>
        <end position="286"/>
    </location>
</feature>
<feature type="compositionally biased region" description="Polar residues" evidence="6">
    <location>
        <begin position="643"/>
        <end position="658"/>
    </location>
</feature>